<name>A0AAV4TMI7_9ARAC</name>
<evidence type="ECO:0000313" key="3">
    <source>
        <dbReference type="Proteomes" id="UP001054837"/>
    </source>
</evidence>
<evidence type="ECO:0000313" key="2">
    <source>
        <dbReference type="EMBL" id="GIY45942.1"/>
    </source>
</evidence>
<gene>
    <name evidence="2" type="ORF">CDAR_380431</name>
</gene>
<dbReference type="Proteomes" id="UP001054837">
    <property type="component" value="Unassembled WGS sequence"/>
</dbReference>
<feature type="region of interest" description="Disordered" evidence="1">
    <location>
        <begin position="26"/>
        <end position="46"/>
    </location>
</feature>
<proteinExistence type="predicted"/>
<sequence length="88" mass="10079">MSVELKPEIIPKTIRCLRAPWLNTDSETQREEWPMRPNYKSSDDDRAKVNIKKRRGGFPGDIYRPLGPSFGFSASPPLLRPLMMDAGF</sequence>
<organism evidence="2 3">
    <name type="scientific">Caerostris darwini</name>
    <dbReference type="NCBI Taxonomy" id="1538125"/>
    <lineage>
        <taxon>Eukaryota</taxon>
        <taxon>Metazoa</taxon>
        <taxon>Ecdysozoa</taxon>
        <taxon>Arthropoda</taxon>
        <taxon>Chelicerata</taxon>
        <taxon>Arachnida</taxon>
        <taxon>Araneae</taxon>
        <taxon>Araneomorphae</taxon>
        <taxon>Entelegynae</taxon>
        <taxon>Araneoidea</taxon>
        <taxon>Araneidae</taxon>
        <taxon>Caerostris</taxon>
    </lineage>
</organism>
<dbReference type="EMBL" id="BPLQ01009683">
    <property type="protein sequence ID" value="GIY45942.1"/>
    <property type="molecule type" value="Genomic_DNA"/>
</dbReference>
<reference evidence="2 3" key="1">
    <citation type="submission" date="2021-06" db="EMBL/GenBank/DDBJ databases">
        <title>Caerostris darwini draft genome.</title>
        <authorList>
            <person name="Kono N."/>
            <person name="Arakawa K."/>
        </authorList>
    </citation>
    <scope>NUCLEOTIDE SEQUENCE [LARGE SCALE GENOMIC DNA]</scope>
</reference>
<protein>
    <submittedName>
        <fullName evidence="2">Uncharacterized protein</fullName>
    </submittedName>
</protein>
<accession>A0AAV4TMI7</accession>
<evidence type="ECO:0000256" key="1">
    <source>
        <dbReference type="SAM" id="MobiDB-lite"/>
    </source>
</evidence>
<dbReference type="AlphaFoldDB" id="A0AAV4TMI7"/>
<comment type="caution">
    <text evidence="2">The sequence shown here is derived from an EMBL/GenBank/DDBJ whole genome shotgun (WGS) entry which is preliminary data.</text>
</comment>
<keyword evidence="3" id="KW-1185">Reference proteome</keyword>